<sequence length="156" mass="17033">MKKALLALAALGAAGMARAETAPAAIRLDTQMFVEKVTTDINGRARRTLAIAARPAPGDRVVMVLNWRNEGMHPIRSFAVSRATLRGAAPDLNAPDLEISVDGGAHWDRFDHIWLPTPLGGVRRAVAEDVTHIRWLLPDPAHPGQTGRFSYRTTLR</sequence>
<feature type="signal peptide" evidence="1">
    <location>
        <begin position="1"/>
        <end position="19"/>
    </location>
</feature>
<dbReference type="EMBL" id="JBHTLS010000128">
    <property type="protein sequence ID" value="MFD1105849.1"/>
    <property type="molecule type" value="Genomic_DNA"/>
</dbReference>
<accession>A0ABW3P370</accession>
<proteinExistence type="predicted"/>
<name>A0ABW3P370_9SPHN</name>
<gene>
    <name evidence="2" type="ORF">ACFQ24_13365</name>
</gene>
<comment type="caution">
    <text evidence="2">The sequence shown here is derived from an EMBL/GenBank/DDBJ whole genome shotgun (WGS) entry which is preliminary data.</text>
</comment>
<evidence type="ECO:0000313" key="3">
    <source>
        <dbReference type="Proteomes" id="UP001597203"/>
    </source>
</evidence>
<dbReference type="Proteomes" id="UP001597203">
    <property type="component" value="Unassembled WGS sequence"/>
</dbReference>
<evidence type="ECO:0000313" key="2">
    <source>
        <dbReference type="EMBL" id="MFD1105849.1"/>
    </source>
</evidence>
<evidence type="ECO:0008006" key="4">
    <source>
        <dbReference type="Google" id="ProtNLM"/>
    </source>
</evidence>
<protein>
    <recommendedName>
        <fullName evidence="4">DUF11 domain-containing protein</fullName>
    </recommendedName>
</protein>
<dbReference type="RefSeq" id="WP_380911971.1">
    <property type="nucleotide sequence ID" value="NZ_JBHTLS010000128.1"/>
</dbReference>
<feature type="chain" id="PRO_5046400686" description="DUF11 domain-containing protein" evidence="1">
    <location>
        <begin position="20"/>
        <end position="156"/>
    </location>
</feature>
<evidence type="ECO:0000256" key="1">
    <source>
        <dbReference type="SAM" id="SignalP"/>
    </source>
</evidence>
<keyword evidence="1" id="KW-0732">Signal</keyword>
<organism evidence="2 3">
    <name type="scientific">Sphingobium olei</name>
    <dbReference type="NCBI Taxonomy" id="420955"/>
    <lineage>
        <taxon>Bacteria</taxon>
        <taxon>Pseudomonadati</taxon>
        <taxon>Pseudomonadota</taxon>
        <taxon>Alphaproteobacteria</taxon>
        <taxon>Sphingomonadales</taxon>
        <taxon>Sphingomonadaceae</taxon>
        <taxon>Sphingobium</taxon>
    </lineage>
</organism>
<keyword evidence="3" id="KW-1185">Reference proteome</keyword>
<reference evidence="3" key="1">
    <citation type="journal article" date="2019" name="Int. J. Syst. Evol. Microbiol.">
        <title>The Global Catalogue of Microorganisms (GCM) 10K type strain sequencing project: providing services to taxonomists for standard genome sequencing and annotation.</title>
        <authorList>
            <consortium name="The Broad Institute Genomics Platform"/>
            <consortium name="The Broad Institute Genome Sequencing Center for Infectious Disease"/>
            <person name="Wu L."/>
            <person name="Ma J."/>
        </authorList>
    </citation>
    <scope>NUCLEOTIDE SEQUENCE [LARGE SCALE GENOMIC DNA]</scope>
    <source>
        <strain evidence="3">CCUG 54329</strain>
    </source>
</reference>